<accession>A0A0C1E9L1</accession>
<reference evidence="2 3" key="1">
    <citation type="journal article" date="2014" name="Mol. Biol. Evol.">
        <title>Massive expansion of Ubiquitination-related gene families within the Chlamydiae.</title>
        <authorList>
            <person name="Domman D."/>
            <person name="Collingro A."/>
            <person name="Lagkouvardos I."/>
            <person name="Gehre L."/>
            <person name="Weinmaier T."/>
            <person name="Rattei T."/>
            <person name="Subtil A."/>
            <person name="Horn M."/>
        </authorList>
    </citation>
    <scope>NUCLEOTIDE SEQUENCE [LARGE SCALE GENOMIC DNA]</scope>
    <source>
        <strain evidence="2 3">OEW1</strain>
    </source>
</reference>
<name>A0A0C1E9L1_9BACT</name>
<dbReference type="SUPFAM" id="SSF48452">
    <property type="entry name" value="TPR-like"/>
    <property type="match status" value="1"/>
</dbReference>
<protein>
    <recommendedName>
        <fullName evidence="4">Tetratricopeptide repeat protein</fullName>
    </recommendedName>
</protein>
<dbReference type="AlphaFoldDB" id="A0A0C1E9L1"/>
<proteinExistence type="predicted"/>
<dbReference type="PATRIC" id="fig|83552.4.peg.2146"/>
<evidence type="ECO:0000313" key="2">
    <source>
        <dbReference type="EMBL" id="KIA76783.1"/>
    </source>
</evidence>
<feature type="signal peptide" evidence="1">
    <location>
        <begin position="1"/>
        <end position="18"/>
    </location>
</feature>
<keyword evidence="1" id="KW-0732">Signal</keyword>
<dbReference type="Proteomes" id="UP000031307">
    <property type="component" value="Unassembled WGS sequence"/>
</dbReference>
<feature type="chain" id="PRO_5002149178" description="Tetratricopeptide repeat protein" evidence="1">
    <location>
        <begin position="19"/>
        <end position="248"/>
    </location>
</feature>
<evidence type="ECO:0000313" key="3">
    <source>
        <dbReference type="Proteomes" id="UP000031307"/>
    </source>
</evidence>
<dbReference type="Gene3D" id="1.25.40.10">
    <property type="entry name" value="Tetratricopeptide repeat domain"/>
    <property type="match status" value="1"/>
</dbReference>
<organism evidence="2 3">
    <name type="scientific">Parachlamydia acanthamoebae</name>
    <dbReference type="NCBI Taxonomy" id="83552"/>
    <lineage>
        <taxon>Bacteria</taxon>
        <taxon>Pseudomonadati</taxon>
        <taxon>Chlamydiota</taxon>
        <taxon>Chlamydiia</taxon>
        <taxon>Parachlamydiales</taxon>
        <taxon>Parachlamydiaceae</taxon>
        <taxon>Parachlamydia</taxon>
    </lineage>
</organism>
<evidence type="ECO:0008006" key="4">
    <source>
        <dbReference type="Google" id="ProtNLM"/>
    </source>
</evidence>
<sequence length="248" mass="29265">MRTIFLCYFLIFNCFLFAENPSSDPLEKWIQATSFMGNKQYTEAIDSYTQALSSFDGVLDKDHFYVLVDRGHAYFELESYQLAIEDFSAVIESDLTLPIDKIRATKGRLKCFAELNLYENFKNDYVYICENDPSYPVVEMNDKFVVIRNLSNFTEQIRTFFCDCLVSFGICKQEDIIFYDSGICIIKRSDPQEEEEFGIHVHQAHLEHEFDLKVVDETHGFIHHQIQLIYSLLHDLYFKFYQLLKEVF</sequence>
<dbReference type="EMBL" id="JSAM01000106">
    <property type="protein sequence ID" value="KIA76783.1"/>
    <property type="molecule type" value="Genomic_DNA"/>
</dbReference>
<comment type="caution">
    <text evidence="2">The sequence shown here is derived from an EMBL/GenBank/DDBJ whole genome shotgun (WGS) entry which is preliminary data.</text>
</comment>
<gene>
    <name evidence="2" type="ORF">DB43_HK00560</name>
</gene>
<dbReference type="RefSeq" id="WP_013925682.1">
    <property type="nucleotide sequence ID" value="NZ_JSAM01000106.1"/>
</dbReference>
<dbReference type="InterPro" id="IPR011990">
    <property type="entry name" value="TPR-like_helical_dom_sf"/>
</dbReference>
<evidence type="ECO:0000256" key="1">
    <source>
        <dbReference type="SAM" id="SignalP"/>
    </source>
</evidence>